<proteinExistence type="predicted"/>
<name>A0A4R0PBU9_9HYPH</name>
<reference evidence="2 3" key="1">
    <citation type="journal article" date="2015" name="Antonie Van Leeuwenhoek">
        <title>Oricola cellulosilytica gen. nov., sp. nov., a cellulose-degrading bacterium of the family Phyllobacteriaceae isolated from surface seashore water, and emended descriptions of Mesorhizobium loti and Phyllobacterium myrsinacearum.</title>
        <authorList>
            <person name="Hameed A."/>
            <person name="Shahina M."/>
            <person name="Lai W.A."/>
            <person name="Lin S.Y."/>
            <person name="Young L.S."/>
            <person name="Liu Y.C."/>
            <person name="Hsu Y.H."/>
            <person name="Young C.C."/>
        </authorList>
    </citation>
    <scope>NUCLEOTIDE SEQUENCE [LARGE SCALE GENOMIC DNA]</scope>
    <source>
        <strain evidence="2 3">KCTC 52183</strain>
    </source>
</reference>
<accession>A0A4R0PBU9</accession>
<keyword evidence="1" id="KW-1133">Transmembrane helix</keyword>
<protein>
    <submittedName>
        <fullName evidence="2">Uncharacterized protein</fullName>
    </submittedName>
</protein>
<dbReference type="OrthoDB" id="7582968at2"/>
<gene>
    <name evidence="2" type="ORF">E0D97_11540</name>
</gene>
<organism evidence="2 3">
    <name type="scientific">Oricola cellulosilytica</name>
    <dbReference type="NCBI Taxonomy" id="1429082"/>
    <lineage>
        <taxon>Bacteria</taxon>
        <taxon>Pseudomonadati</taxon>
        <taxon>Pseudomonadota</taxon>
        <taxon>Alphaproteobacteria</taxon>
        <taxon>Hyphomicrobiales</taxon>
        <taxon>Ahrensiaceae</taxon>
        <taxon>Oricola</taxon>
    </lineage>
</organism>
<comment type="caution">
    <text evidence="2">The sequence shown here is derived from an EMBL/GenBank/DDBJ whole genome shotgun (WGS) entry which is preliminary data.</text>
</comment>
<dbReference type="EMBL" id="SJST01000004">
    <property type="protein sequence ID" value="TCD13902.1"/>
    <property type="molecule type" value="Genomic_DNA"/>
</dbReference>
<keyword evidence="3" id="KW-1185">Reference proteome</keyword>
<feature type="transmembrane region" description="Helical" evidence="1">
    <location>
        <begin position="6"/>
        <end position="24"/>
    </location>
</feature>
<keyword evidence="1" id="KW-0472">Membrane</keyword>
<sequence length="90" mass="9549">MKTSTIIASAVAIAVIIAAAFYFFDVDQTQEAKLPDVDVKVEGGQAPKFDVQAGSVDVGSEEKTVLVPKVVMEEEKVTVPTVDVEPAPEN</sequence>
<evidence type="ECO:0000313" key="2">
    <source>
        <dbReference type="EMBL" id="TCD13902.1"/>
    </source>
</evidence>
<dbReference type="Proteomes" id="UP000291301">
    <property type="component" value="Unassembled WGS sequence"/>
</dbReference>
<dbReference type="AlphaFoldDB" id="A0A4R0PBU9"/>
<keyword evidence="1" id="KW-0812">Transmembrane</keyword>
<evidence type="ECO:0000256" key="1">
    <source>
        <dbReference type="SAM" id="Phobius"/>
    </source>
</evidence>
<evidence type="ECO:0000313" key="3">
    <source>
        <dbReference type="Proteomes" id="UP000291301"/>
    </source>
</evidence>